<evidence type="ECO:0008006" key="4">
    <source>
        <dbReference type="Google" id="ProtNLM"/>
    </source>
</evidence>
<dbReference type="AlphaFoldDB" id="A0A1I5QV63"/>
<name>A0A1I5QV63_9SPHN</name>
<sequence length="243" mass="25448">MVAAALLAVSGFAVSGTAEAKVEVDKAFRFPAGQPAKIVVFRPDVEVGTMGMGGVQEPNAEWTATARTKLSQTLATHQKASGNEVVFLPDELGENAQLVADYQSLFRAVASAVVEHKMNPLAKLPTKKDRFDWTLGPGATQLSRVAGGDYALFLWTKDAYGSAGRKVMQAVMAGLFGAFVPAGVHASYAALVDLKTGNLVWFNVDPGSGGDPRTDEGATKRIGQLLQSFPAKEGAPAAAVAAR</sequence>
<reference evidence="2 3" key="1">
    <citation type="submission" date="2016-10" db="EMBL/GenBank/DDBJ databases">
        <authorList>
            <person name="de Groot N.N."/>
        </authorList>
    </citation>
    <scope>NUCLEOTIDE SEQUENCE [LARGE SCALE GENOMIC DNA]</scope>
    <source>
        <strain evidence="2 3">CGMCC 1.9113</strain>
    </source>
</reference>
<proteinExistence type="predicted"/>
<dbReference type="EMBL" id="FOXP01000002">
    <property type="protein sequence ID" value="SFP50139.1"/>
    <property type="molecule type" value="Genomic_DNA"/>
</dbReference>
<evidence type="ECO:0000313" key="2">
    <source>
        <dbReference type="EMBL" id="SFP50139.1"/>
    </source>
</evidence>
<keyword evidence="3" id="KW-1185">Reference proteome</keyword>
<feature type="chain" id="PRO_5011487875" description="DUF4136 domain-containing protein" evidence="1">
    <location>
        <begin position="21"/>
        <end position="243"/>
    </location>
</feature>
<protein>
    <recommendedName>
        <fullName evidence="4">DUF4136 domain-containing protein</fullName>
    </recommendedName>
</protein>
<keyword evidence="1" id="KW-0732">Signal</keyword>
<organism evidence="2 3">
    <name type="scientific">Sphingomonas rubra</name>
    <dbReference type="NCBI Taxonomy" id="634430"/>
    <lineage>
        <taxon>Bacteria</taxon>
        <taxon>Pseudomonadati</taxon>
        <taxon>Pseudomonadota</taxon>
        <taxon>Alphaproteobacteria</taxon>
        <taxon>Sphingomonadales</taxon>
        <taxon>Sphingomonadaceae</taxon>
        <taxon>Sphingomonas</taxon>
    </lineage>
</organism>
<dbReference type="Proteomes" id="UP000199586">
    <property type="component" value="Unassembled WGS sequence"/>
</dbReference>
<feature type="signal peptide" evidence="1">
    <location>
        <begin position="1"/>
        <end position="20"/>
    </location>
</feature>
<evidence type="ECO:0000313" key="3">
    <source>
        <dbReference type="Proteomes" id="UP000199586"/>
    </source>
</evidence>
<accession>A0A1I5QV63</accession>
<evidence type="ECO:0000256" key="1">
    <source>
        <dbReference type="SAM" id="SignalP"/>
    </source>
</evidence>
<gene>
    <name evidence="2" type="ORF">SAMN04488241_102309</name>
</gene>
<dbReference type="STRING" id="634430.SAMN04488241_102309"/>